<evidence type="ECO:0008006" key="3">
    <source>
        <dbReference type="Google" id="ProtNLM"/>
    </source>
</evidence>
<name>A0A060WSK8_ONCMY</name>
<dbReference type="STRING" id="8022.A0A060WSK8"/>
<dbReference type="Proteomes" id="UP000193380">
    <property type="component" value="Unassembled WGS sequence"/>
</dbReference>
<organism evidence="1 2">
    <name type="scientific">Oncorhynchus mykiss</name>
    <name type="common">Rainbow trout</name>
    <name type="synonym">Salmo gairdneri</name>
    <dbReference type="NCBI Taxonomy" id="8022"/>
    <lineage>
        <taxon>Eukaryota</taxon>
        <taxon>Metazoa</taxon>
        <taxon>Chordata</taxon>
        <taxon>Craniata</taxon>
        <taxon>Vertebrata</taxon>
        <taxon>Euteleostomi</taxon>
        <taxon>Actinopterygii</taxon>
        <taxon>Neopterygii</taxon>
        <taxon>Teleostei</taxon>
        <taxon>Protacanthopterygii</taxon>
        <taxon>Salmoniformes</taxon>
        <taxon>Salmonidae</taxon>
        <taxon>Salmoninae</taxon>
        <taxon>Oncorhynchus</taxon>
    </lineage>
</organism>
<dbReference type="PANTHER" id="PTHR46599:SF6">
    <property type="entry name" value="DUAL SPECIFICITY PHOSPHATASE 26"/>
    <property type="match status" value="1"/>
</dbReference>
<protein>
    <recommendedName>
        <fullName evidence="3">PiggyBac transposable element-derived protein domain-containing protein</fullName>
    </recommendedName>
</protein>
<dbReference type="EMBL" id="FR904711">
    <property type="protein sequence ID" value="CDQ70338.1"/>
    <property type="molecule type" value="Genomic_DNA"/>
</dbReference>
<accession>A0A060WSK8</accession>
<proteinExistence type="predicted"/>
<dbReference type="PANTHER" id="PTHR46599">
    <property type="entry name" value="PIGGYBAC TRANSPOSABLE ELEMENT-DERIVED PROTEIN 4"/>
    <property type="match status" value="1"/>
</dbReference>
<evidence type="ECO:0000313" key="2">
    <source>
        <dbReference type="Proteomes" id="UP000193380"/>
    </source>
</evidence>
<gene>
    <name evidence="1" type="ORF">GSONMT00032420001</name>
</gene>
<dbReference type="AlphaFoldDB" id="A0A060WSK8"/>
<reference evidence="1" key="2">
    <citation type="submission" date="2014-03" db="EMBL/GenBank/DDBJ databases">
        <authorList>
            <person name="Genoscope - CEA"/>
        </authorList>
    </citation>
    <scope>NUCLEOTIDE SEQUENCE</scope>
</reference>
<reference evidence="1" key="1">
    <citation type="journal article" date="2014" name="Nat. Commun.">
        <title>The rainbow trout genome provides novel insights into evolution after whole-genome duplication in vertebrates.</title>
        <authorList>
            <person name="Berthelot C."/>
            <person name="Brunet F."/>
            <person name="Chalopin D."/>
            <person name="Juanchich A."/>
            <person name="Bernard M."/>
            <person name="Noel B."/>
            <person name="Bento P."/>
            <person name="Da Silva C."/>
            <person name="Labadie K."/>
            <person name="Alberti A."/>
            <person name="Aury J.M."/>
            <person name="Louis A."/>
            <person name="Dehais P."/>
            <person name="Bardou P."/>
            <person name="Montfort J."/>
            <person name="Klopp C."/>
            <person name="Cabau C."/>
            <person name="Gaspin C."/>
            <person name="Thorgaard G.H."/>
            <person name="Boussaha M."/>
            <person name="Quillet E."/>
            <person name="Guyomard R."/>
            <person name="Galiana D."/>
            <person name="Bobe J."/>
            <person name="Volff J.N."/>
            <person name="Genet C."/>
            <person name="Wincker P."/>
            <person name="Jaillon O."/>
            <person name="Roest Crollius H."/>
            <person name="Guiguen Y."/>
        </authorList>
    </citation>
    <scope>NUCLEOTIDE SEQUENCE [LARGE SCALE GENOMIC DNA]</scope>
</reference>
<sequence>MRRCTICPVGKVWLTVFPCPSDSLWRAGHLQEDFSRQVYGVSSDTLVWLASGLSEQFVKKQCGLAGSCFGGRMALHLCLSRDCMGSCNDGTRLKLPIGYHEKQVTGTYSCKRMPVRWTMEVFFNILDISVYNVFVVWIEVNPGLKQGKFFKGRLFLEELGKTMVAALIQRRQHLPQTPSSAGLVRDIQGPEARSMAARDRRSKRKRCNLCAPRDVKTSIMYHKCSAYICKAHATTTTYCSTCA</sequence>
<evidence type="ECO:0000313" key="1">
    <source>
        <dbReference type="EMBL" id="CDQ70338.1"/>
    </source>
</evidence>
<dbReference type="PaxDb" id="8022-A0A060WSK8"/>